<name>A0A151ZIW0_TIELA</name>
<dbReference type="OMA" id="KERTMFG"/>
<evidence type="ECO:0000313" key="6">
    <source>
        <dbReference type="Proteomes" id="UP000076078"/>
    </source>
</evidence>
<evidence type="ECO:0000259" key="4">
    <source>
        <dbReference type="Pfam" id="PF00294"/>
    </source>
</evidence>
<gene>
    <name evidence="5" type="ORF">DLAC_05307</name>
</gene>
<dbReference type="OrthoDB" id="204058at2759"/>
<dbReference type="InterPro" id="IPR029056">
    <property type="entry name" value="Ribokinase-like"/>
</dbReference>
<dbReference type="GO" id="GO:0009744">
    <property type="term" value="P:response to sucrose"/>
    <property type="evidence" value="ECO:0007669"/>
    <property type="project" value="TreeGrafter"/>
</dbReference>
<dbReference type="PANTHER" id="PTHR43085">
    <property type="entry name" value="HEXOKINASE FAMILY MEMBER"/>
    <property type="match status" value="1"/>
</dbReference>
<dbReference type="GO" id="GO:0005737">
    <property type="term" value="C:cytoplasm"/>
    <property type="evidence" value="ECO:0007669"/>
    <property type="project" value="TreeGrafter"/>
</dbReference>
<comment type="caution">
    <text evidence="5">The sequence shown here is derived from an EMBL/GenBank/DDBJ whole genome shotgun (WGS) entry which is preliminary data.</text>
</comment>
<reference evidence="5 6" key="1">
    <citation type="submission" date="2015-12" db="EMBL/GenBank/DDBJ databases">
        <title>Dictyostelia acquired genes for synthesis and detection of signals that induce cell-type specialization by lateral gene transfer from prokaryotes.</title>
        <authorList>
            <person name="Gloeckner G."/>
            <person name="Schaap P."/>
        </authorList>
    </citation>
    <scope>NUCLEOTIDE SEQUENCE [LARGE SCALE GENOMIC DNA]</scope>
    <source>
        <strain evidence="5 6">TK</strain>
    </source>
</reference>
<organism evidence="5 6">
    <name type="scientific">Tieghemostelium lacteum</name>
    <name type="common">Slime mold</name>
    <name type="synonym">Dictyostelium lacteum</name>
    <dbReference type="NCBI Taxonomy" id="361077"/>
    <lineage>
        <taxon>Eukaryota</taxon>
        <taxon>Amoebozoa</taxon>
        <taxon>Evosea</taxon>
        <taxon>Eumycetozoa</taxon>
        <taxon>Dictyostelia</taxon>
        <taxon>Dictyosteliales</taxon>
        <taxon>Raperosteliaceae</taxon>
        <taxon>Tieghemostelium</taxon>
    </lineage>
</organism>
<keyword evidence="6" id="KW-1185">Reference proteome</keyword>
<dbReference type="GO" id="GO:0010043">
    <property type="term" value="P:response to zinc ion"/>
    <property type="evidence" value="ECO:0007669"/>
    <property type="project" value="TreeGrafter"/>
</dbReference>
<evidence type="ECO:0000256" key="3">
    <source>
        <dbReference type="ARBA" id="ARBA00022777"/>
    </source>
</evidence>
<dbReference type="SUPFAM" id="SSF53613">
    <property type="entry name" value="Ribokinase-like"/>
    <property type="match status" value="1"/>
</dbReference>
<accession>A0A151ZIW0</accession>
<dbReference type="Pfam" id="PF00294">
    <property type="entry name" value="PfkB"/>
    <property type="match status" value="1"/>
</dbReference>
<dbReference type="GO" id="GO:0009750">
    <property type="term" value="P:response to fructose"/>
    <property type="evidence" value="ECO:0007669"/>
    <property type="project" value="TreeGrafter"/>
</dbReference>
<dbReference type="PANTHER" id="PTHR43085:SF55">
    <property type="entry name" value="KETOHEXOKINASE"/>
    <property type="match status" value="1"/>
</dbReference>
<evidence type="ECO:0000313" key="5">
    <source>
        <dbReference type="EMBL" id="KYQ93903.1"/>
    </source>
</evidence>
<evidence type="ECO:0000256" key="1">
    <source>
        <dbReference type="ARBA" id="ARBA00010688"/>
    </source>
</evidence>
<keyword evidence="3 5" id="KW-0418">Kinase</keyword>
<protein>
    <submittedName>
        <fullName evidence="5">Carbohydrate/purine kinase domain-containing protein</fullName>
    </submittedName>
</protein>
<dbReference type="GO" id="GO:0032868">
    <property type="term" value="P:response to insulin"/>
    <property type="evidence" value="ECO:0007669"/>
    <property type="project" value="TreeGrafter"/>
</dbReference>
<dbReference type="GO" id="GO:0006000">
    <property type="term" value="P:fructose metabolic process"/>
    <property type="evidence" value="ECO:0007669"/>
    <property type="project" value="TreeGrafter"/>
</dbReference>
<dbReference type="STRING" id="361077.A0A151ZIW0"/>
<dbReference type="InterPro" id="IPR011611">
    <property type="entry name" value="PfkB_dom"/>
</dbReference>
<proteinExistence type="inferred from homology"/>
<dbReference type="GO" id="GO:0070873">
    <property type="term" value="P:regulation of glycogen metabolic process"/>
    <property type="evidence" value="ECO:0007669"/>
    <property type="project" value="TreeGrafter"/>
</dbReference>
<evidence type="ECO:0000256" key="2">
    <source>
        <dbReference type="ARBA" id="ARBA00022679"/>
    </source>
</evidence>
<dbReference type="AlphaFoldDB" id="A0A151ZIW0"/>
<dbReference type="InterPro" id="IPR050306">
    <property type="entry name" value="PfkB_Carbo_kinase"/>
</dbReference>
<dbReference type="Proteomes" id="UP000076078">
    <property type="component" value="Unassembled WGS sequence"/>
</dbReference>
<dbReference type="FunCoup" id="A0A151ZIW0">
    <property type="interactions" value="103"/>
</dbReference>
<dbReference type="PROSITE" id="PS00584">
    <property type="entry name" value="PFKB_KINASES_2"/>
    <property type="match status" value="1"/>
</dbReference>
<feature type="domain" description="Carbohydrate kinase PfkB" evidence="4">
    <location>
        <begin position="280"/>
        <end position="342"/>
    </location>
</feature>
<sequence length="356" mass="40583">MKTKIQIFGTVCLDKIRFIESFPNRLGSYTEVKKESLYLGGEASNSFVCLGNWLIDEQNKNQNVQLKLISVPLVNDDYGKWIKSHYLFQPFILKNSDLVSLDVMMVKDDKNEFTSTPCCDLYVCNQKERTMFGIGYKESENYAIRHQKEVLFDRLEFLGERYWVTFDYNTPTCSDLIIKKSIETLTNLLVLDHPFDFNQSDIAIDNLSRMNIIYQISTDYTDTKNDKSSTIQHLNNWLSNGNNKYCLMVLTDGANGFVIGGQIYNLKTKTKETVPTQWFDTYKITDVIDTIGSGDCFRAGLLYSIALHDYIALENLQEIMKFASASGGLNCKSIGGCTRTPTLSEIHQLQSTSSLL</sequence>
<dbReference type="GO" id="GO:0004454">
    <property type="term" value="F:ketohexokinase activity"/>
    <property type="evidence" value="ECO:0007669"/>
    <property type="project" value="TreeGrafter"/>
</dbReference>
<keyword evidence="2" id="KW-0808">Transferase</keyword>
<dbReference type="Gene3D" id="3.40.1190.20">
    <property type="match status" value="1"/>
</dbReference>
<dbReference type="EMBL" id="LODT01000025">
    <property type="protein sequence ID" value="KYQ93903.1"/>
    <property type="molecule type" value="Genomic_DNA"/>
</dbReference>
<dbReference type="InParanoid" id="A0A151ZIW0"/>
<dbReference type="InterPro" id="IPR002173">
    <property type="entry name" value="Carboh/pur_kinase_PfkB_CS"/>
</dbReference>
<comment type="similarity">
    <text evidence="1">Belongs to the carbohydrate kinase PfkB family.</text>
</comment>
<dbReference type="GO" id="GO:0009749">
    <property type="term" value="P:response to glucose"/>
    <property type="evidence" value="ECO:0007669"/>
    <property type="project" value="TreeGrafter"/>
</dbReference>